<proteinExistence type="predicted"/>
<gene>
    <name evidence="1" type="ORF">CLV32_4297</name>
</gene>
<dbReference type="EMBL" id="SNWM01000006">
    <property type="protein sequence ID" value="TDO19673.1"/>
    <property type="molecule type" value="Genomic_DNA"/>
</dbReference>
<name>A0A4R6IBT2_9SPHI</name>
<comment type="caution">
    <text evidence="1">The sequence shown here is derived from an EMBL/GenBank/DDBJ whole genome shotgun (WGS) entry which is preliminary data.</text>
</comment>
<dbReference type="Pfam" id="PF19781">
    <property type="entry name" value="DUF6266"/>
    <property type="match status" value="1"/>
</dbReference>
<evidence type="ECO:0000313" key="1">
    <source>
        <dbReference type="EMBL" id="TDO19673.1"/>
    </source>
</evidence>
<sequence length="212" mass="23714">MGILNNGIGGNFIGKSGNMVFYMLNGKNVGRRIGENLNPPTQKQLSCRQQIALVAELLNPIKELVKIGYNSVAIAANRHPYVLATSVHKNSAIRGTYPEQYLDFSQLQFSTGNLRTAQSTSVTYEDDQLLFSWTNRSDMTFAESRDQVMLLAYYPEINIATYTLYGNERRTGNCELAISPDFESGSIETYMAFISADRKNVSDSIYTGQFSR</sequence>
<dbReference type="InterPro" id="IPR046233">
    <property type="entry name" value="DUF6266"/>
</dbReference>
<evidence type="ECO:0000313" key="2">
    <source>
        <dbReference type="Proteomes" id="UP000295499"/>
    </source>
</evidence>
<organism evidence="1 2">
    <name type="scientific">Pedobacter duraquae</name>
    <dbReference type="NCBI Taxonomy" id="425511"/>
    <lineage>
        <taxon>Bacteria</taxon>
        <taxon>Pseudomonadati</taxon>
        <taxon>Bacteroidota</taxon>
        <taxon>Sphingobacteriia</taxon>
        <taxon>Sphingobacteriales</taxon>
        <taxon>Sphingobacteriaceae</taxon>
        <taxon>Pedobacter</taxon>
    </lineage>
</organism>
<dbReference type="AlphaFoldDB" id="A0A4R6IBT2"/>
<dbReference type="RefSeq" id="WP_133558888.1">
    <property type="nucleotide sequence ID" value="NZ_SNWM01000006.1"/>
</dbReference>
<accession>A0A4R6IBT2</accession>
<dbReference type="Proteomes" id="UP000295499">
    <property type="component" value="Unassembled WGS sequence"/>
</dbReference>
<keyword evidence="2" id="KW-1185">Reference proteome</keyword>
<protein>
    <submittedName>
        <fullName evidence="1">Uncharacterized protein</fullName>
    </submittedName>
</protein>
<reference evidence="1 2" key="1">
    <citation type="submission" date="2019-03" db="EMBL/GenBank/DDBJ databases">
        <title>Genomic Encyclopedia of Archaeal and Bacterial Type Strains, Phase II (KMG-II): from individual species to whole genera.</title>
        <authorList>
            <person name="Goeker M."/>
        </authorList>
    </citation>
    <scope>NUCLEOTIDE SEQUENCE [LARGE SCALE GENOMIC DNA]</scope>
    <source>
        <strain evidence="1 2">DSM 19034</strain>
    </source>
</reference>
<dbReference type="OrthoDB" id="648163at2"/>